<keyword evidence="12 16" id="KW-0333">Golgi apparatus</keyword>
<dbReference type="EC" id="2.4.1.-" evidence="16"/>
<comment type="pathway">
    <text evidence="3 16">Protein modification; protein glycosylation.</text>
</comment>
<keyword evidence="11" id="KW-1133">Transmembrane helix</keyword>
<dbReference type="GO" id="GO:0030246">
    <property type="term" value="F:carbohydrate binding"/>
    <property type="evidence" value="ECO:0007669"/>
    <property type="project" value="UniProtKB-KW"/>
</dbReference>
<evidence type="ECO:0000256" key="4">
    <source>
        <dbReference type="ARBA" id="ARBA00005680"/>
    </source>
</evidence>
<dbReference type="Pfam" id="PF00535">
    <property type="entry name" value="Glycos_transf_2"/>
    <property type="match status" value="1"/>
</dbReference>
<dbReference type="Pfam" id="PF00652">
    <property type="entry name" value="Ricin_B_lectin"/>
    <property type="match status" value="1"/>
</dbReference>
<keyword evidence="10" id="KW-0735">Signal-anchor</keyword>
<reference evidence="19" key="1">
    <citation type="submission" date="2025-08" db="UniProtKB">
        <authorList>
            <consortium name="RefSeq"/>
        </authorList>
    </citation>
    <scope>IDENTIFICATION</scope>
    <source>
        <tissue evidence="19">Tentacle</tissue>
    </source>
</reference>
<dbReference type="SUPFAM" id="SSF50370">
    <property type="entry name" value="Ricin B-like lectins"/>
    <property type="match status" value="1"/>
</dbReference>
<evidence type="ECO:0000256" key="7">
    <source>
        <dbReference type="ARBA" id="ARBA00022692"/>
    </source>
</evidence>
<dbReference type="CDD" id="cd23434">
    <property type="entry name" value="beta-trefoil_Ricin_GALNT2"/>
    <property type="match status" value="1"/>
</dbReference>
<feature type="domain" description="Ricin B lectin" evidence="17">
    <location>
        <begin position="461"/>
        <end position="583"/>
    </location>
</feature>
<evidence type="ECO:0000256" key="9">
    <source>
        <dbReference type="ARBA" id="ARBA00022734"/>
    </source>
</evidence>
<accession>A0A6P8I9Y4</accession>
<keyword evidence="7" id="KW-0812">Transmembrane</keyword>
<evidence type="ECO:0000256" key="3">
    <source>
        <dbReference type="ARBA" id="ARBA00004922"/>
    </source>
</evidence>
<keyword evidence="15 16" id="KW-0464">Manganese</keyword>
<evidence type="ECO:0000256" key="13">
    <source>
        <dbReference type="ARBA" id="ARBA00023136"/>
    </source>
</evidence>
<dbReference type="KEGG" id="aten:116300185"/>
<sequence length="586" mass="67293">MKLLRRRRLILVCLILVWVVGMTYFLTHLSGKDEDSNQYEDDLSLSLLRKNQDADDIRLKQDTKRSQDQEKDKRSILNKADVVDVEYIYDARKISDLDPVAYMSKNGFKEGEDAYARNAYNLKVSDKVAFDRQVPEVRDPECQKTVWPDDLPTTSVIICFHNEGRSALLRTVVSTINKSPPKLLKEIILVDDFSDDPEDGKELLRLPKVKLIRNQKREGLIRSRVKGADIAKGEVLTFLDSHCECSKNWLEPLLLRIKENPKTVVSPIIDVINMDTFEYLGSSSDLRGGFGWNLNFKWDFLPARIISERQGKPTMPIKTPVIAGGLFSIGKEWFATLGKYDMMMDVWGGENLEISFRTWQCGGTMEIIPCSRVGHVFRNRHPYKFPGGSMNIFQKNTRRAVEVWMDEYKKYYYAAVPYAKNTPYGNIEQRLELRKKLKCKPFKWFVQNVYPELKVPHDDDTKAFGEIKQGSQCIDTLGHLTGQNVGLYECHGGGGNQMWSLTKSSLLKHESACLTASSTNSQEAPLLQECNDNEMLQHWEYEKDINRLRHKKSGLCLDSDKVKENGLILNTCSDNYSQHWAFEVSL</sequence>
<dbReference type="PANTHER" id="PTHR11675:SF119">
    <property type="entry name" value="POLYPEPTIDE N-ACETYLGALACTOSAMINYLTRANSFERASE 2"/>
    <property type="match status" value="1"/>
</dbReference>
<comment type="cofactor">
    <cofactor evidence="1 16">
        <name>Mn(2+)</name>
        <dbReference type="ChEBI" id="CHEBI:29035"/>
    </cofactor>
</comment>
<dbReference type="InterPro" id="IPR001173">
    <property type="entry name" value="Glyco_trans_2-like"/>
</dbReference>
<dbReference type="GO" id="GO:0004653">
    <property type="term" value="F:polypeptide N-acetylgalactosaminyltransferase activity"/>
    <property type="evidence" value="ECO:0007669"/>
    <property type="project" value="TreeGrafter"/>
</dbReference>
<evidence type="ECO:0000256" key="14">
    <source>
        <dbReference type="ARBA" id="ARBA00023157"/>
    </source>
</evidence>
<keyword evidence="8" id="KW-0479">Metal-binding</keyword>
<evidence type="ECO:0000256" key="1">
    <source>
        <dbReference type="ARBA" id="ARBA00001936"/>
    </source>
</evidence>
<dbReference type="SMART" id="SM00458">
    <property type="entry name" value="RICIN"/>
    <property type="match status" value="1"/>
</dbReference>
<comment type="similarity">
    <text evidence="4 16">Belongs to the glycosyltransferase 2 family. GalNAc-T subfamily.</text>
</comment>
<comment type="subcellular location">
    <subcellularLocation>
        <location evidence="2 16">Golgi apparatus membrane</location>
        <topology evidence="2 16">Single-pass type II membrane protein</topology>
    </subcellularLocation>
</comment>
<dbReference type="InterPro" id="IPR035992">
    <property type="entry name" value="Ricin_B-like_lectins"/>
</dbReference>
<dbReference type="InParanoid" id="A0A6P8I9Y4"/>
<evidence type="ECO:0000256" key="8">
    <source>
        <dbReference type="ARBA" id="ARBA00022723"/>
    </source>
</evidence>
<evidence type="ECO:0000256" key="2">
    <source>
        <dbReference type="ARBA" id="ARBA00004323"/>
    </source>
</evidence>
<evidence type="ECO:0000256" key="15">
    <source>
        <dbReference type="ARBA" id="ARBA00023211"/>
    </source>
</evidence>
<dbReference type="InterPro" id="IPR029044">
    <property type="entry name" value="Nucleotide-diphossugar_trans"/>
</dbReference>
<evidence type="ECO:0000313" key="19">
    <source>
        <dbReference type="RefSeq" id="XP_031564853.1"/>
    </source>
</evidence>
<keyword evidence="6 16" id="KW-0808">Transferase</keyword>
<dbReference type="GO" id="GO:0000139">
    <property type="term" value="C:Golgi membrane"/>
    <property type="evidence" value="ECO:0007669"/>
    <property type="project" value="UniProtKB-SubCell"/>
</dbReference>
<evidence type="ECO:0000256" key="6">
    <source>
        <dbReference type="ARBA" id="ARBA00022679"/>
    </source>
</evidence>
<evidence type="ECO:0000256" key="16">
    <source>
        <dbReference type="RuleBase" id="RU361242"/>
    </source>
</evidence>
<keyword evidence="13" id="KW-0472">Membrane</keyword>
<keyword evidence="18" id="KW-1185">Reference proteome</keyword>
<evidence type="ECO:0000256" key="12">
    <source>
        <dbReference type="ARBA" id="ARBA00023034"/>
    </source>
</evidence>
<dbReference type="UniPathway" id="UPA00378"/>
<dbReference type="PANTHER" id="PTHR11675">
    <property type="entry name" value="N-ACETYLGALACTOSAMINYLTRANSFERASE"/>
    <property type="match status" value="1"/>
</dbReference>
<dbReference type="SUPFAM" id="SSF53448">
    <property type="entry name" value="Nucleotide-diphospho-sugar transferases"/>
    <property type="match status" value="1"/>
</dbReference>
<dbReference type="GeneID" id="116300185"/>
<evidence type="ECO:0000259" key="17">
    <source>
        <dbReference type="SMART" id="SM00458"/>
    </source>
</evidence>
<dbReference type="OrthoDB" id="429263at2759"/>
<evidence type="ECO:0000313" key="18">
    <source>
        <dbReference type="Proteomes" id="UP000515163"/>
    </source>
</evidence>
<name>A0A6P8I9Y4_ACTTE</name>
<dbReference type="InterPro" id="IPR000772">
    <property type="entry name" value="Ricin_B_lectin"/>
</dbReference>
<dbReference type="FunCoup" id="A0A6P8I9Y4">
    <property type="interactions" value="1015"/>
</dbReference>
<dbReference type="AlphaFoldDB" id="A0A6P8I9Y4"/>
<evidence type="ECO:0000256" key="5">
    <source>
        <dbReference type="ARBA" id="ARBA00022676"/>
    </source>
</evidence>
<protein>
    <recommendedName>
        <fullName evidence="16">Polypeptide N-acetylgalactosaminyltransferase</fullName>
        <ecNumber evidence="16">2.4.1.-</ecNumber>
    </recommendedName>
    <alternativeName>
        <fullName evidence="16">Protein-UDP acetylgalactosaminyltransferase</fullName>
    </alternativeName>
</protein>
<organism evidence="18 19">
    <name type="scientific">Actinia tenebrosa</name>
    <name type="common">Australian red waratah sea anemone</name>
    <dbReference type="NCBI Taxonomy" id="6105"/>
    <lineage>
        <taxon>Eukaryota</taxon>
        <taxon>Metazoa</taxon>
        <taxon>Cnidaria</taxon>
        <taxon>Anthozoa</taxon>
        <taxon>Hexacorallia</taxon>
        <taxon>Actiniaria</taxon>
        <taxon>Actiniidae</taxon>
        <taxon>Actinia</taxon>
    </lineage>
</organism>
<evidence type="ECO:0000256" key="10">
    <source>
        <dbReference type="ARBA" id="ARBA00022968"/>
    </source>
</evidence>
<keyword evidence="5 16" id="KW-0328">Glycosyltransferase</keyword>
<keyword evidence="14 16" id="KW-1015">Disulfide bond</keyword>
<dbReference type="Gene3D" id="3.90.550.10">
    <property type="entry name" value="Spore Coat Polysaccharide Biosynthesis Protein SpsA, Chain A"/>
    <property type="match status" value="1"/>
</dbReference>
<dbReference type="InterPro" id="IPR045885">
    <property type="entry name" value="GalNAc-T"/>
</dbReference>
<dbReference type="Proteomes" id="UP000515163">
    <property type="component" value="Unplaced"/>
</dbReference>
<dbReference type="CDD" id="cd02510">
    <property type="entry name" value="pp-GalNAc-T"/>
    <property type="match status" value="1"/>
</dbReference>
<keyword evidence="9 16" id="KW-0430">Lectin</keyword>
<dbReference type="RefSeq" id="XP_031564853.1">
    <property type="nucleotide sequence ID" value="XM_031708993.1"/>
</dbReference>
<dbReference type="GO" id="GO:0006493">
    <property type="term" value="P:protein O-linked glycosylation"/>
    <property type="evidence" value="ECO:0007669"/>
    <property type="project" value="TreeGrafter"/>
</dbReference>
<dbReference type="FunFam" id="3.90.550.10:FF:000021">
    <property type="entry name" value="Polypeptide N-acetylgalactosaminyltransferase"/>
    <property type="match status" value="1"/>
</dbReference>
<proteinExistence type="inferred from homology"/>
<dbReference type="PROSITE" id="PS50231">
    <property type="entry name" value="RICIN_B_LECTIN"/>
    <property type="match status" value="1"/>
</dbReference>
<dbReference type="GO" id="GO:0046872">
    <property type="term" value="F:metal ion binding"/>
    <property type="evidence" value="ECO:0007669"/>
    <property type="project" value="UniProtKB-KW"/>
</dbReference>
<gene>
    <name evidence="19" type="primary">LOC116300185</name>
</gene>
<evidence type="ECO:0000256" key="11">
    <source>
        <dbReference type="ARBA" id="ARBA00022989"/>
    </source>
</evidence>
<dbReference type="Gene3D" id="2.80.10.50">
    <property type="match status" value="1"/>
</dbReference>